<dbReference type="InterPro" id="IPR033704">
    <property type="entry name" value="dUTPase_trimeric"/>
</dbReference>
<dbReference type="InterPro" id="IPR029054">
    <property type="entry name" value="dUTPase-like"/>
</dbReference>
<dbReference type="AlphaFoldDB" id="A0A7K6ADK0"/>
<evidence type="ECO:0000313" key="6">
    <source>
        <dbReference type="Proteomes" id="UP000550309"/>
    </source>
</evidence>
<dbReference type="OrthoDB" id="9900537at2759"/>
<dbReference type="EMBL" id="VZRK01001251">
    <property type="protein sequence ID" value="NWU88062.1"/>
    <property type="molecule type" value="Genomic_DNA"/>
</dbReference>
<dbReference type="PANTHER" id="PTHR19422:SF123">
    <property type="entry name" value="RT1 CLASS I, LOCUS CE15"/>
    <property type="match status" value="1"/>
</dbReference>
<feature type="domain" description="Peptidase A2" evidence="4">
    <location>
        <begin position="143"/>
        <end position="157"/>
    </location>
</feature>
<organism evidence="5 6">
    <name type="scientific">Onychorhynchus coronatus</name>
    <name type="common">Royal flycatcher</name>
    <dbReference type="NCBI Taxonomy" id="360224"/>
    <lineage>
        <taxon>Eukaryota</taxon>
        <taxon>Metazoa</taxon>
        <taxon>Chordata</taxon>
        <taxon>Craniata</taxon>
        <taxon>Vertebrata</taxon>
        <taxon>Euteleostomi</taxon>
        <taxon>Archelosauria</taxon>
        <taxon>Archosauria</taxon>
        <taxon>Dinosauria</taxon>
        <taxon>Saurischia</taxon>
        <taxon>Theropoda</taxon>
        <taxon>Coelurosauria</taxon>
        <taxon>Aves</taxon>
        <taxon>Neognathae</taxon>
        <taxon>Neoaves</taxon>
        <taxon>Telluraves</taxon>
        <taxon>Australaves</taxon>
        <taxon>Passeriformes</taxon>
        <taxon>Tyrannidae</taxon>
        <taxon>Onychorhynchus</taxon>
    </lineage>
</organism>
<keyword evidence="2" id="KW-0064">Aspartyl protease</keyword>
<name>A0A7K6ADK0_ONYCO</name>
<dbReference type="SUPFAM" id="SSF51283">
    <property type="entry name" value="dUTPase-like"/>
    <property type="match status" value="1"/>
</dbReference>
<sequence>SGSAGVDLATAVDTILETQNVHLIDSTLQGPLGRGLSALLLGRSSLSRQGIFVIPGVIDANATGVIKIMVYTLTPPVFIPANSKIAQLVPFKASVPNAEPLTQGAEGFGSTGPSEVMLAIDIKQGKPEESVLMQHPNGQSSTMTMLIDTGADVTIIP</sequence>
<protein>
    <submittedName>
        <fullName evidence="5">POK9 protein</fullName>
    </submittedName>
</protein>
<evidence type="ECO:0000313" key="5">
    <source>
        <dbReference type="EMBL" id="NWU88062.1"/>
    </source>
</evidence>
<dbReference type="PROSITE" id="PS00141">
    <property type="entry name" value="ASP_PROTEASE"/>
    <property type="match status" value="1"/>
</dbReference>
<dbReference type="PANTHER" id="PTHR19422">
    <property type="entry name" value="GAG RETROVIRAL POLYPROTEIN"/>
    <property type="match status" value="1"/>
</dbReference>
<evidence type="ECO:0000256" key="3">
    <source>
        <dbReference type="ARBA" id="ARBA00022801"/>
    </source>
</evidence>
<dbReference type="Gene3D" id="2.70.40.10">
    <property type="match status" value="1"/>
</dbReference>
<dbReference type="InterPro" id="IPR051592">
    <property type="entry name" value="HERV-K_Pro_peptidase_A2"/>
</dbReference>
<evidence type="ECO:0000256" key="1">
    <source>
        <dbReference type="ARBA" id="ARBA00022670"/>
    </source>
</evidence>
<dbReference type="GO" id="GO:0004190">
    <property type="term" value="F:aspartic-type endopeptidase activity"/>
    <property type="evidence" value="ECO:0007669"/>
    <property type="project" value="UniProtKB-KW"/>
</dbReference>
<dbReference type="GO" id="GO:0006508">
    <property type="term" value="P:proteolysis"/>
    <property type="evidence" value="ECO:0007669"/>
    <property type="project" value="UniProtKB-KW"/>
</dbReference>
<reference evidence="5 6" key="1">
    <citation type="submission" date="2019-09" db="EMBL/GenBank/DDBJ databases">
        <title>Bird 10,000 Genomes (B10K) Project - Family phase.</title>
        <authorList>
            <person name="Zhang G."/>
        </authorList>
    </citation>
    <scope>NUCLEOTIDE SEQUENCE [LARGE SCALE GENOMIC DNA]</scope>
    <source>
        <strain evidence="5">B10K-DU-028-75</strain>
        <tissue evidence="5">Mixed tissue sample</tissue>
    </source>
</reference>
<feature type="non-terminal residue" evidence="5">
    <location>
        <position position="157"/>
    </location>
</feature>
<comment type="caution">
    <text evidence="5">The sequence shown here is derived from an EMBL/GenBank/DDBJ whole genome shotgun (WGS) entry which is preliminary data.</text>
</comment>
<evidence type="ECO:0000259" key="4">
    <source>
        <dbReference type="PROSITE" id="PS50175"/>
    </source>
</evidence>
<keyword evidence="6" id="KW-1185">Reference proteome</keyword>
<proteinExistence type="predicted"/>
<dbReference type="PROSITE" id="PS50175">
    <property type="entry name" value="ASP_PROT_RETROV"/>
    <property type="match status" value="1"/>
</dbReference>
<dbReference type="InterPro" id="IPR036157">
    <property type="entry name" value="dUTPase-like_sf"/>
</dbReference>
<feature type="non-terminal residue" evidence="5">
    <location>
        <position position="1"/>
    </location>
</feature>
<dbReference type="InterPro" id="IPR001969">
    <property type="entry name" value="Aspartic_peptidase_AS"/>
</dbReference>
<gene>
    <name evidence="5" type="primary">Ervk9_2</name>
    <name evidence="5" type="ORF">ONYCOR_R14923</name>
</gene>
<accession>A0A7K6ADK0</accession>
<evidence type="ECO:0000256" key="2">
    <source>
        <dbReference type="ARBA" id="ARBA00022750"/>
    </source>
</evidence>
<dbReference type="InterPro" id="IPR001995">
    <property type="entry name" value="Peptidase_A2_cat"/>
</dbReference>
<keyword evidence="1" id="KW-0645">Protease</keyword>
<dbReference type="CDD" id="cd07557">
    <property type="entry name" value="trimeric_dUTPase"/>
    <property type="match status" value="1"/>
</dbReference>
<keyword evidence="3" id="KW-0378">Hydrolase</keyword>
<dbReference type="Pfam" id="PF00692">
    <property type="entry name" value="dUTPase"/>
    <property type="match status" value="1"/>
</dbReference>
<dbReference type="Proteomes" id="UP000550309">
    <property type="component" value="Unassembled WGS sequence"/>
</dbReference>